<protein>
    <submittedName>
        <fullName evidence="2">SoxR reducing system protein RseC</fullName>
    </submittedName>
</protein>
<keyword evidence="1" id="KW-0812">Transmembrane</keyword>
<sequence length="154" mass="16449">MMREWATVASWQQGIATLNCEQRSGCGSCGAKNTCGTAVLNKINPQSQHQLQVEIAQPLEPGQRVEIGITEANLLRSAVLVYLTPLLGLIVGGGVGQSFMHSDAWAALGALVGAAAGFMFARFKAKKLSDRQDYQPIVLQVGLPPSMIRTPTNI</sequence>
<organism evidence="2 3">
    <name type="scientific">Hafnia alvei FB1</name>
    <dbReference type="NCBI Taxonomy" id="1453496"/>
    <lineage>
        <taxon>Bacteria</taxon>
        <taxon>Pseudomonadati</taxon>
        <taxon>Pseudomonadota</taxon>
        <taxon>Gammaproteobacteria</taxon>
        <taxon>Enterobacterales</taxon>
        <taxon>Hafniaceae</taxon>
        <taxon>Hafnia</taxon>
    </lineage>
</organism>
<evidence type="ECO:0000256" key="1">
    <source>
        <dbReference type="SAM" id="Phobius"/>
    </source>
</evidence>
<dbReference type="HOGENOM" id="CLU_124911_0_0_6"/>
<dbReference type="RefSeq" id="WP_025800530.1">
    <property type="nucleotide sequence ID" value="NZ_CP009706.1"/>
</dbReference>
<dbReference type="PANTHER" id="PTHR35867">
    <property type="entry name" value="PROTEIN RSEC"/>
    <property type="match status" value="1"/>
</dbReference>
<name>A0A097QZR9_HAFAL</name>
<dbReference type="OrthoDB" id="9795854at2"/>
<dbReference type="PATRIC" id="fig|1453496.5.peg.1182"/>
<feature type="transmembrane region" description="Helical" evidence="1">
    <location>
        <begin position="79"/>
        <end position="99"/>
    </location>
</feature>
<dbReference type="Proteomes" id="UP000029986">
    <property type="component" value="Chromosome"/>
</dbReference>
<dbReference type="NCBIfam" id="NF008115">
    <property type="entry name" value="PRK10862.1"/>
    <property type="match status" value="1"/>
</dbReference>
<keyword evidence="1" id="KW-1133">Transmembrane helix</keyword>
<dbReference type="KEGG" id="hav:AT03_05910"/>
<proteinExistence type="predicted"/>
<keyword evidence="3" id="KW-1185">Reference proteome</keyword>
<evidence type="ECO:0000313" key="3">
    <source>
        <dbReference type="Proteomes" id="UP000029986"/>
    </source>
</evidence>
<gene>
    <name evidence="2" type="ORF">AT03_05910</name>
</gene>
<feature type="transmembrane region" description="Helical" evidence="1">
    <location>
        <begin position="105"/>
        <end position="123"/>
    </location>
</feature>
<dbReference type="Pfam" id="PF04246">
    <property type="entry name" value="RseC_MucC"/>
    <property type="match status" value="1"/>
</dbReference>
<dbReference type="AlphaFoldDB" id="A0A097QZR9"/>
<dbReference type="PIRSF" id="PIRSF004923">
    <property type="entry name" value="RseC"/>
    <property type="match status" value="1"/>
</dbReference>
<dbReference type="eggNOG" id="COG3086">
    <property type="taxonomic scope" value="Bacteria"/>
</dbReference>
<dbReference type="EMBL" id="CP009706">
    <property type="protein sequence ID" value="AIU71968.1"/>
    <property type="molecule type" value="Genomic_DNA"/>
</dbReference>
<dbReference type="InterPro" id="IPR026268">
    <property type="entry name" value="RseC"/>
</dbReference>
<evidence type="ECO:0000313" key="2">
    <source>
        <dbReference type="EMBL" id="AIU71968.1"/>
    </source>
</evidence>
<accession>A0A097QZR9</accession>
<reference evidence="2 3" key="1">
    <citation type="journal article" date="2014" name="Gut Pathog.">
        <title>Gene clusters of Hafnia alvei strain FB1 important in survival and pathogenesis: a draft genome perspective.</title>
        <authorList>
            <person name="Tan J.Y."/>
            <person name="Yin W.F."/>
            <person name="Chan K.G."/>
        </authorList>
    </citation>
    <scope>NUCLEOTIDE SEQUENCE [LARGE SCALE GENOMIC DNA]</scope>
    <source>
        <strain evidence="2 3">FB1</strain>
    </source>
</reference>
<dbReference type="PANTHER" id="PTHR35867:SF1">
    <property type="entry name" value="PROTEIN RSEC"/>
    <property type="match status" value="1"/>
</dbReference>
<keyword evidence="1" id="KW-0472">Membrane</keyword>
<dbReference type="InterPro" id="IPR007359">
    <property type="entry name" value="SigmaE_reg_RseC_MucC"/>
</dbReference>